<dbReference type="AlphaFoldDB" id="A6IRW2"/>
<gene>
    <name evidence="1" type="ORF">rCG_52568</name>
</gene>
<organism evidence="1 2">
    <name type="scientific">Rattus norvegicus</name>
    <name type="common">Rat</name>
    <dbReference type="NCBI Taxonomy" id="10116"/>
    <lineage>
        <taxon>Eukaryota</taxon>
        <taxon>Metazoa</taxon>
        <taxon>Chordata</taxon>
        <taxon>Craniata</taxon>
        <taxon>Vertebrata</taxon>
        <taxon>Euteleostomi</taxon>
        <taxon>Mammalia</taxon>
        <taxon>Eutheria</taxon>
        <taxon>Euarchontoglires</taxon>
        <taxon>Glires</taxon>
        <taxon>Rodentia</taxon>
        <taxon>Myomorpha</taxon>
        <taxon>Muroidea</taxon>
        <taxon>Muridae</taxon>
        <taxon>Murinae</taxon>
        <taxon>Rattus</taxon>
    </lineage>
</organism>
<sequence>MELPCLERREPGCHVRSQNDVTLRDPLLVTYFCQ</sequence>
<reference evidence="2" key="1">
    <citation type="submission" date="2005-09" db="EMBL/GenBank/DDBJ databases">
        <authorList>
            <person name="Mural R.J."/>
            <person name="Li P.W."/>
            <person name="Adams M.D."/>
            <person name="Amanatides P.G."/>
            <person name="Baden-Tillson H."/>
            <person name="Barnstead M."/>
            <person name="Chin S.H."/>
            <person name="Dew I."/>
            <person name="Evans C.A."/>
            <person name="Ferriera S."/>
            <person name="Flanigan M."/>
            <person name="Fosler C."/>
            <person name="Glodek A."/>
            <person name="Gu Z."/>
            <person name="Holt R.A."/>
            <person name="Jennings D."/>
            <person name="Kraft C.L."/>
            <person name="Lu F."/>
            <person name="Nguyen T."/>
            <person name="Nusskern D.R."/>
            <person name="Pfannkoch C.M."/>
            <person name="Sitter C."/>
            <person name="Sutton G.G."/>
            <person name="Venter J.C."/>
            <person name="Wang Z."/>
            <person name="Woodage T."/>
            <person name="Zheng X.H."/>
            <person name="Zhong F."/>
        </authorList>
    </citation>
    <scope>NUCLEOTIDE SEQUENCE [LARGE SCALE GENOMIC DNA]</scope>
    <source>
        <strain>BN</strain>
        <strain evidence="2">Sprague-Dawley</strain>
    </source>
</reference>
<dbReference type="Proteomes" id="UP000234681">
    <property type="component" value="Chromosome 11"/>
</dbReference>
<accession>A6IRW2</accession>
<name>A6IRW2_RAT</name>
<protein>
    <submittedName>
        <fullName evidence="1">RCG52568</fullName>
    </submittedName>
</protein>
<proteinExistence type="predicted"/>
<dbReference type="EMBL" id="CH473967">
    <property type="protein sequence ID" value="EDM11465.1"/>
    <property type="molecule type" value="Genomic_DNA"/>
</dbReference>
<evidence type="ECO:0000313" key="2">
    <source>
        <dbReference type="Proteomes" id="UP000234681"/>
    </source>
</evidence>
<evidence type="ECO:0000313" key="1">
    <source>
        <dbReference type="EMBL" id="EDM11465.1"/>
    </source>
</evidence>